<organism evidence="4 5">
    <name type="scientific">Luoshenia tenuis</name>
    <dbReference type="NCBI Taxonomy" id="2763654"/>
    <lineage>
        <taxon>Bacteria</taxon>
        <taxon>Bacillati</taxon>
        <taxon>Bacillota</taxon>
        <taxon>Clostridia</taxon>
        <taxon>Christensenellales</taxon>
        <taxon>Christensenellaceae</taxon>
        <taxon>Luoshenia</taxon>
    </lineage>
</organism>
<sequence length="98" mass="10924">MNLFAFLRRDKKSGNVARERLMAVVAQDRCDNSEAFLGSVRMDVVAALQKYMDVDEEQFRLELKRDRDGELVMSTLQASVPVLKLHLAGANAPAAKSV</sequence>
<evidence type="ECO:0000256" key="2">
    <source>
        <dbReference type="ARBA" id="ARBA00025265"/>
    </source>
</evidence>
<dbReference type="NCBIfam" id="TIGR01215">
    <property type="entry name" value="minE"/>
    <property type="match status" value="1"/>
</dbReference>
<comment type="caution">
    <text evidence="4">The sequence shown here is derived from an EMBL/GenBank/DDBJ whole genome shotgun (WGS) entry which is preliminary data.</text>
</comment>
<evidence type="ECO:0000313" key="4">
    <source>
        <dbReference type="EMBL" id="MBC8529148.1"/>
    </source>
</evidence>
<dbReference type="GO" id="GO:0032955">
    <property type="term" value="P:regulation of division septum assembly"/>
    <property type="evidence" value="ECO:0007669"/>
    <property type="project" value="InterPro"/>
</dbReference>
<dbReference type="AlphaFoldDB" id="A0A926CZU3"/>
<accession>A0A926CZU3</accession>
<keyword evidence="5" id="KW-1185">Reference proteome</keyword>
<evidence type="ECO:0000256" key="3">
    <source>
        <dbReference type="HAMAP-Rule" id="MF_00262"/>
    </source>
</evidence>
<comment type="function">
    <text evidence="2 3">Prevents the cell division inhibition by proteins MinC and MinD at internal division sites while permitting inhibition at polar sites. This ensures cell division at the proper site by restricting the formation of a division septum at the midpoint of the long axis of the cell.</text>
</comment>
<protein>
    <recommendedName>
        <fullName evidence="3">Cell division topological specificity factor</fullName>
    </recommendedName>
</protein>
<comment type="similarity">
    <text evidence="1 3">Belongs to the MinE family.</text>
</comment>
<dbReference type="HAMAP" id="MF_00262">
    <property type="entry name" value="MinE"/>
    <property type="match status" value="1"/>
</dbReference>
<proteinExistence type="inferred from homology"/>
<dbReference type="GO" id="GO:0051301">
    <property type="term" value="P:cell division"/>
    <property type="evidence" value="ECO:0007669"/>
    <property type="project" value="UniProtKB-KW"/>
</dbReference>
<dbReference type="Proteomes" id="UP000654279">
    <property type="component" value="Unassembled WGS sequence"/>
</dbReference>
<gene>
    <name evidence="3 4" type="primary">minE</name>
    <name evidence="4" type="ORF">H8699_06880</name>
</gene>
<dbReference type="RefSeq" id="WP_138296219.1">
    <property type="nucleotide sequence ID" value="NZ_JACRSO010000002.1"/>
</dbReference>
<name>A0A926CZU3_9FIRM</name>
<keyword evidence="3" id="KW-0131">Cell cycle</keyword>
<dbReference type="InterPro" id="IPR036707">
    <property type="entry name" value="MinE_sf"/>
</dbReference>
<reference evidence="4" key="1">
    <citation type="submission" date="2020-08" db="EMBL/GenBank/DDBJ databases">
        <title>Genome public.</title>
        <authorList>
            <person name="Liu C."/>
            <person name="Sun Q."/>
        </authorList>
    </citation>
    <scope>NUCLEOTIDE SEQUENCE</scope>
    <source>
        <strain evidence="4">NSJ-44</strain>
    </source>
</reference>
<dbReference type="EMBL" id="JACRSO010000002">
    <property type="protein sequence ID" value="MBC8529148.1"/>
    <property type="molecule type" value="Genomic_DNA"/>
</dbReference>
<evidence type="ECO:0000313" key="5">
    <source>
        <dbReference type="Proteomes" id="UP000654279"/>
    </source>
</evidence>
<dbReference type="Pfam" id="PF03776">
    <property type="entry name" value="MinE"/>
    <property type="match status" value="1"/>
</dbReference>
<dbReference type="Gene3D" id="3.30.1070.10">
    <property type="entry name" value="Cell division topological specificity factor MinE"/>
    <property type="match status" value="1"/>
</dbReference>
<dbReference type="InterPro" id="IPR005527">
    <property type="entry name" value="MinE"/>
</dbReference>
<keyword evidence="3 4" id="KW-0132">Cell division</keyword>
<evidence type="ECO:0000256" key="1">
    <source>
        <dbReference type="ARBA" id="ARBA00008168"/>
    </source>
</evidence>